<gene>
    <name evidence="1" type="ORF">AB1Y20_007652</name>
</gene>
<sequence length="93" mass="9785">MWPAGAPPAPIHISQLYHAGVYEQIQAAIARVAAGLQAAEQVMEAGERPAVIPPVPATIFEAAATQPAWARECVWDTGDVNDCRLQTAPAVLA</sequence>
<evidence type="ECO:0000313" key="2">
    <source>
        <dbReference type="Proteomes" id="UP001515480"/>
    </source>
</evidence>
<keyword evidence="2" id="KW-1185">Reference proteome</keyword>
<organism evidence="1 2">
    <name type="scientific">Prymnesium parvum</name>
    <name type="common">Toxic golden alga</name>
    <dbReference type="NCBI Taxonomy" id="97485"/>
    <lineage>
        <taxon>Eukaryota</taxon>
        <taxon>Haptista</taxon>
        <taxon>Haptophyta</taxon>
        <taxon>Prymnesiophyceae</taxon>
        <taxon>Prymnesiales</taxon>
        <taxon>Prymnesiaceae</taxon>
        <taxon>Prymnesium</taxon>
    </lineage>
</organism>
<evidence type="ECO:0000313" key="1">
    <source>
        <dbReference type="EMBL" id="KAL1508056.1"/>
    </source>
</evidence>
<accession>A0AB34IY56</accession>
<reference evidence="1 2" key="1">
    <citation type="journal article" date="2024" name="Science">
        <title>Giant polyketide synthase enzymes in the biosynthesis of giant marine polyether toxins.</title>
        <authorList>
            <person name="Fallon T.R."/>
            <person name="Shende V.V."/>
            <person name="Wierzbicki I.H."/>
            <person name="Pendleton A.L."/>
            <person name="Watervoot N.F."/>
            <person name="Auber R.P."/>
            <person name="Gonzalez D.J."/>
            <person name="Wisecaver J.H."/>
            <person name="Moore B.S."/>
        </authorList>
    </citation>
    <scope>NUCLEOTIDE SEQUENCE [LARGE SCALE GENOMIC DNA]</scope>
    <source>
        <strain evidence="1 2">12B1</strain>
    </source>
</reference>
<dbReference type="Proteomes" id="UP001515480">
    <property type="component" value="Unassembled WGS sequence"/>
</dbReference>
<dbReference type="AlphaFoldDB" id="A0AB34IY56"/>
<comment type="caution">
    <text evidence="1">The sequence shown here is derived from an EMBL/GenBank/DDBJ whole genome shotgun (WGS) entry which is preliminary data.</text>
</comment>
<name>A0AB34IY56_PRYPA</name>
<dbReference type="EMBL" id="JBGBPQ010000017">
    <property type="protein sequence ID" value="KAL1508056.1"/>
    <property type="molecule type" value="Genomic_DNA"/>
</dbReference>
<proteinExistence type="predicted"/>
<protein>
    <submittedName>
        <fullName evidence="1">Uncharacterized protein</fullName>
    </submittedName>
</protein>